<accession>A0A1G8RY75</accession>
<sequence>MLVHAQQCAFWHINLQEPNDTLPNVPLGPLSSLMADDFRSAFLWHIEKHKTTTAQLTAGTGVSRDVINKLKARDGASTTVENGMLIAAYYGKTVNEFVNLEESTSSSRLSALFSLLRPEEQRLLEAQIRGLIASHDA</sequence>
<evidence type="ECO:0000313" key="2">
    <source>
        <dbReference type="Proteomes" id="UP000199093"/>
    </source>
</evidence>
<dbReference type="EMBL" id="FNEJ01000022">
    <property type="protein sequence ID" value="SDJ21903.1"/>
    <property type="molecule type" value="Genomic_DNA"/>
</dbReference>
<keyword evidence="2" id="KW-1185">Reference proteome</keyword>
<dbReference type="RefSeq" id="WP_089850451.1">
    <property type="nucleotide sequence ID" value="NZ_FNEJ01000022.1"/>
</dbReference>
<evidence type="ECO:0000313" key="1">
    <source>
        <dbReference type="EMBL" id="SDJ21903.1"/>
    </source>
</evidence>
<gene>
    <name evidence="1" type="ORF">SAMN04487993_102237</name>
</gene>
<proteinExistence type="predicted"/>
<dbReference type="STRING" id="555512.SAMN04487993_102237"/>
<organism evidence="1 2">
    <name type="scientific">Salipiger marinus</name>
    <dbReference type="NCBI Taxonomy" id="555512"/>
    <lineage>
        <taxon>Bacteria</taxon>
        <taxon>Pseudomonadati</taxon>
        <taxon>Pseudomonadota</taxon>
        <taxon>Alphaproteobacteria</taxon>
        <taxon>Rhodobacterales</taxon>
        <taxon>Roseobacteraceae</taxon>
        <taxon>Salipiger</taxon>
    </lineage>
</organism>
<dbReference type="OrthoDB" id="9792157at2"/>
<name>A0A1G8RY75_9RHOB</name>
<reference evidence="1 2" key="1">
    <citation type="submission" date="2016-10" db="EMBL/GenBank/DDBJ databases">
        <authorList>
            <person name="de Groot N.N."/>
        </authorList>
    </citation>
    <scope>NUCLEOTIDE SEQUENCE [LARGE SCALE GENOMIC DNA]</scope>
    <source>
        <strain evidence="1 2">DSM 26424</strain>
    </source>
</reference>
<protein>
    <submittedName>
        <fullName evidence="1">Uncharacterized protein</fullName>
    </submittedName>
</protein>
<dbReference type="Proteomes" id="UP000199093">
    <property type="component" value="Unassembled WGS sequence"/>
</dbReference>
<dbReference type="AlphaFoldDB" id="A0A1G8RY75"/>